<comment type="caution">
    <text evidence="2">The sequence shown here is derived from an EMBL/GenBank/DDBJ whole genome shotgun (WGS) entry which is preliminary data.</text>
</comment>
<proteinExistence type="predicted"/>
<gene>
    <name evidence="2" type="ORF">ETQ85_25060</name>
</gene>
<dbReference type="EMBL" id="SDKK01000050">
    <property type="protein sequence ID" value="TYC50734.1"/>
    <property type="molecule type" value="Genomic_DNA"/>
</dbReference>
<reference evidence="2 3" key="1">
    <citation type="submission" date="2019-01" db="EMBL/GenBank/DDBJ databases">
        <title>Zoogloea oleivorans genome sequencing and assembly.</title>
        <authorList>
            <person name="Tancsics A."/>
            <person name="Farkas M."/>
            <person name="Kriszt B."/>
            <person name="Maroti G."/>
            <person name="Horvath B."/>
        </authorList>
    </citation>
    <scope>NUCLEOTIDE SEQUENCE [LARGE SCALE GENOMIC DNA]</scope>
    <source>
        <strain evidence="2 3">Buc</strain>
    </source>
</reference>
<evidence type="ECO:0000313" key="3">
    <source>
        <dbReference type="Proteomes" id="UP000389128"/>
    </source>
</evidence>
<sequence length="116" mass="12401">MPKSCTRFWRGIRPVLVATILSATAACAEAPAGRANHRQVIIGFSTQTDGQAPATLNAIEKAAGTRVRYVSALSAHSYAYLLACPSDDPACELAIATLRQITGIEYIQADQTRKLP</sequence>
<protein>
    <recommendedName>
        <fullName evidence="4">Inhibitor I9 domain-containing protein</fullName>
    </recommendedName>
</protein>
<dbReference type="AlphaFoldDB" id="A0A6C2C9V1"/>
<feature type="chain" id="PRO_5025436195" description="Inhibitor I9 domain-containing protein" evidence="1">
    <location>
        <begin position="29"/>
        <end position="116"/>
    </location>
</feature>
<keyword evidence="3" id="KW-1185">Reference proteome</keyword>
<evidence type="ECO:0008006" key="4">
    <source>
        <dbReference type="Google" id="ProtNLM"/>
    </source>
</evidence>
<evidence type="ECO:0000256" key="1">
    <source>
        <dbReference type="SAM" id="SignalP"/>
    </source>
</evidence>
<dbReference type="RefSeq" id="WP_148581736.1">
    <property type="nucleotide sequence ID" value="NZ_SDKK01000050.1"/>
</dbReference>
<accession>A0A6C2C9V1</accession>
<keyword evidence="1" id="KW-0732">Signal</keyword>
<organism evidence="2 3">
    <name type="scientific">Zoogloea oleivorans</name>
    <dbReference type="NCBI Taxonomy" id="1552750"/>
    <lineage>
        <taxon>Bacteria</taxon>
        <taxon>Pseudomonadati</taxon>
        <taxon>Pseudomonadota</taxon>
        <taxon>Betaproteobacteria</taxon>
        <taxon>Rhodocyclales</taxon>
        <taxon>Zoogloeaceae</taxon>
        <taxon>Zoogloea</taxon>
    </lineage>
</organism>
<dbReference type="Proteomes" id="UP000389128">
    <property type="component" value="Unassembled WGS sequence"/>
</dbReference>
<evidence type="ECO:0000313" key="2">
    <source>
        <dbReference type="EMBL" id="TYC50734.1"/>
    </source>
</evidence>
<feature type="signal peptide" evidence="1">
    <location>
        <begin position="1"/>
        <end position="28"/>
    </location>
</feature>
<name>A0A6C2C9V1_9RHOO</name>
<dbReference type="PROSITE" id="PS51257">
    <property type="entry name" value="PROKAR_LIPOPROTEIN"/>
    <property type="match status" value="1"/>
</dbReference>